<dbReference type="Proteomes" id="UP000886842">
    <property type="component" value="Unassembled WGS sequence"/>
</dbReference>
<protein>
    <recommendedName>
        <fullName evidence="3">Squalene cyclase C-terminal domain-containing protein</fullName>
    </recommendedName>
</protein>
<proteinExistence type="predicted"/>
<dbReference type="SUPFAM" id="SSF48208">
    <property type="entry name" value="Six-hairpin glycosidases"/>
    <property type="match status" value="1"/>
</dbReference>
<gene>
    <name evidence="1" type="ORF">IAA98_15915</name>
</gene>
<sequence length="398" mass="43666">MSDPVPTTTIDRIDRSVGRAIDWLQTMLPAPDGSRGIWERIRIDIDEVVHWVRPDCTAEARALFADAAVTLQRPELGPVADGMGTWLLSAQNEDGSFPFYQLAEPDRPSTLGQTGATRYPNDNGKVLEMLSLWPDATDGADRLAHHLADNQDEQGGFPMNWGPRLGPCFVAWPAIGLARHAALGTAGAEASRQAALRSIDRLVELQLPDGRLQTSYEIQGRENWRPASSETAETLRAFSLAQRLLGVDLGEQIAGAADFLHRLSTEDGAIRNCDDSCRDASEQNDASLTDLVYTCGYALHAWIDAWRATGDRRHLEAGHRLGEFLMSIQVDDPHVGWHGAWRGSYDVDRRTWRGRANQSNPIDEGGAWSVYTGWTTATIATGLLRLRAAVAAGHLDPS</sequence>
<dbReference type="AlphaFoldDB" id="A0A9D1H2U0"/>
<name>A0A9D1H2U0_9ACTN</name>
<reference evidence="1" key="1">
    <citation type="submission" date="2020-10" db="EMBL/GenBank/DDBJ databases">
        <authorList>
            <person name="Gilroy R."/>
        </authorList>
    </citation>
    <scope>NUCLEOTIDE SEQUENCE</scope>
    <source>
        <strain evidence="1">ChiGjej1B1-24693</strain>
    </source>
</reference>
<accession>A0A9D1H2U0</accession>
<organism evidence="1 2">
    <name type="scientific">Candidatus Avipropionibacterium avicola</name>
    <dbReference type="NCBI Taxonomy" id="2840701"/>
    <lineage>
        <taxon>Bacteria</taxon>
        <taxon>Bacillati</taxon>
        <taxon>Actinomycetota</taxon>
        <taxon>Actinomycetes</taxon>
        <taxon>Propionibacteriales</taxon>
        <taxon>Propionibacteriaceae</taxon>
        <taxon>Propionibacteriaceae incertae sedis</taxon>
        <taxon>Candidatus Avipropionibacterium</taxon>
    </lineage>
</organism>
<evidence type="ECO:0000313" key="2">
    <source>
        <dbReference type="Proteomes" id="UP000886842"/>
    </source>
</evidence>
<dbReference type="GO" id="GO:0005975">
    <property type="term" value="P:carbohydrate metabolic process"/>
    <property type="evidence" value="ECO:0007669"/>
    <property type="project" value="InterPro"/>
</dbReference>
<dbReference type="SUPFAM" id="SSF81853">
    <property type="entry name" value="Family 10 polysaccharide lyase"/>
    <property type="match status" value="1"/>
</dbReference>
<reference evidence="1" key="2">
    <citation type="journal article" date="2021" name="PeerJ">
        <title>Extensive microbial diversity within the chicken gut microbiome revealed by metagenomics and culture.</title>
        <authorList>
            <person name="Gilroy R."/>
            <person name="Ravi A."/>
            <person name="Getino M."/>
            <person name="Pursley I."/>
            <person name="Horton D.L."/>
            <person name="Alikhan N.F."/>
            <person name="Baker D."/>
            <person name="Gharbi K."/>
            <person name="Hall N."/>
            <person name="Watson M."/>
            <person name="Adriaenssens E.M."/>
            <person name="Foster-Nyarko E."/>
            <person name="Jarju S."/>
            <person name="Secka A."/>
            <person name="Antonio M."/>
            <person name="Oren A."/>
            <person name="Chaudhuri R.R."/>
            <person name="La Ragione R."/>
            <person name="Hildebrand F."/>
            <person name="Pallen M.J."/>
        </authorList>
    </citation>
    <scope>NUCLEOTIDE SEQUENCE</scope>
    <source>
        <strain evidence="1">ChiGjej1B1-24693</strain>
    </source>
</reference>
<evidence type="ECO:0000313" key="1">
    <source>
        <dbReference type="EMBL" id="HIT77065.1"/>
    </source>
</evidence>
<dbReference type="Gene3D" id="1.50.10.20">
    <property type="match status" value="1"/>
</dbReference>
<dbReference type="InterPro" id="IPR008928">
    <property type="entry name" value="6-hairpin_glycosidase_sf"/>
</dbReference>
<comment type="caution">
    <text evidence="1">The sequence shown here is derived from an EMBL/GenBank/DDBJ whole genome shotgun (WGS) entry which is preliminary data.</text>
</comment>
<evidence type="ECO:0008006" key="3">
    <source>
        <dbReference type="Google" id="ProtNLM"/>
    </source>
</evidence>
<dbReference type="EMBL" id="DVLP01000454">
    <property type="protein sequence ID" value="HIT77065.1"/>
    <property type="molecule type" value="Genomic_DNA"/>
</dbReference>